<protein>
    <submittedName>
        <fullName evidence="1">Uncharacterized protein</fullName>
    </submittedName>
</protein>
<dbReference type="AlphaFoldDB" id="A0A975F6I0"/>
<organism evidence="1 2">
    <name type="scientific">Thiothrix unzii</name>
    <dbReference type="NCBI Taxonomy" id="111769"/>
    <lineage>
        <taxon>Bacteria</taxon>
        <taxon>Pseudomonadati</taxon>
        <taxon>Pseudomonadota</taxon>
        <taxon>Gammaproteobacteria</taxon>
        <taxon>Thiotrichales</taxon>
        <taxon>Thiotrichaceae</taxon>
        <taxon>Thiothrix</taxon>
    </lineage>
</organism>
<name>A0A975F6I0_9GAMM</name>
<proteinExistence type="predicted"/>
<gene>
    <name evidence="1" type="ORF">J9260_11110</name>
</gene>
<dbReference type="Proteomes" id="UP000672009">
    <property type="component" value="Chromosome"/>
</dbReference>
<dbReference type="RefSeq" id="WP_210217838.1">
    <property type="nucleotide sequence ID" value="NZ_CP072793.1"/>
</dbReference>
<keyword evidence="2" id="KW-1185">Reference proteome</keyword>
<evidence type="ECO:0000313" key="2">
    <source>
        <dbReference type="Proteomes" id="UP000672009"/>
    </source>
</evidence>
<dbReference type="EMBL" id="CP072793">
    <property type="protein sequence ID" value="QTR52286.1"/>
    <property type="molecule type" value="Genomic_DNA"/>
</dbReference>
<sequence length="71" mass="7903">MSQHQPQPHNHAAQIAHHKADFEACSATAHECRKWASIYLEAAYVYEYAASHALNQLAATLQEKWVNGGEA</sequence>
<accession>A0A975F6I0</accession>
<evidence type="ECO:0000313" key="1">
    <source>
        <dbReference type="EMBL" id="QTR52286.1"/>
    </source>
</evidence>
<reference evidence="1" key="1">
    <citation type="submission" date="2021-04" db="EMBL/GenBank/DDBJ databases">
        <title>Genomics, taxonomy and metabolism of representatives of sulfur bacteria of the genus Thiothrix: Thiothrix fructosivorans QT, Thiothrix unzii A1T and three new species, Thiothrix subterranea sp. nov., Thiothrix litoralis sp. nov. and 'Candidatus Thiothrix anitrata' sp. nov.</title>
        <authorList>
            <person name="Ravin N.V."/>
            <person name="Smolyakov D."/>
            <person name="Rudenko T.S."/>
            <person name="Mardanov A.V."/>
            <person name="Beletsky A.V."/>
            <person name="Markov N.D."/>
            <person name="Fomenkov A.I."/>
            <person name="Roberts R.J."/>
            <person name="Karnachuk O.V."/>
            <person name="Novikov A."/>
            <person name="Grabovich M.Y."/>
        </authorList>
    </citation>
    <scope>NUCLEOTIDE SEQUENCE</scope>
    <source>
        <strain evidence="1">A1</strain>
    </source>
</reference>
<dbReference type="KEGG" id="tun:J9260_11110"/>